<proteinExistence type="predicted"/>
<name>A0A8S5PCP0_9CAUD</name>
<protein>
    <submittedName>
        <fullName evidence="1">Uncharacterized protein</fullName>
    </submittedName>
</protein>
<evidence type="ECO:0000313" key="1">
    <source>
        <dbReference type="EMBL" id="DAE04746.1"/>
    </source>
</evidence>
<sequence>MSKPSRYDIILPLKKYGQLTQLGECLLDVEKVRGSSPLLPTT</sequence>
<organism evidence="1">
    <name type="scientific">Siphoviridae sp. ctFSL3</name>
    <dbReference type="NCBI Taxonomy" id="2825404"/>
    <lineage>
        <taxon>Viruses</taxon>
        <taxon>Duplodnaviria</taxon>
        <taxon>Heunggongvirae</taxon>
        <taxon>Uroviricota</taxon>
        <taxon>Caudoviricetes</taxon>
    </lineage>
</organism>
<reference evidence="1" key="1">
    <citation type="journal article" date="2021" name="Proc. Natl. Acad. Sci. U.S.A.">
        <title>A Catalog of Tens of Thousands of Viruses from Human Metagenomes Reveals Hidden Associations with Chronic Diseases.</title>
        <authorList>
            <person name="Tisza M.J."/>
            <person name="Buck C.B."/>
        </authorList>
    </citation>
    <scope>NUCLEOTIDE SEQUENCE</scope>
    <source>
        <strain evidence="1">CtFSL3</strain>
    </source>
</reference>
<dbReference type="EMBL" id="BK015393">
    <property type="protein sequence ID" value="DAE04746.1"/>
    <property type="molecule type" value="Genomic_DNA"/>
</dbReference>
<accession>A0A8S5PCP0</accession>